<comment type="subcellular location">
    <subcellularLocation>
        <location evidence="1">Membrane</location>
        <topology evidence="1">Multi-pass membrane protein</topology>
    </subcellularLocation>
</comment>
<dbReference type="Proteomes" id="UP000053259">
    <property type="component" value="Unassembled WGS sequence"/>
</dbReference>
<dbReference type="VEuPathDB" id="FungiDB:PV09_04075"/>
<feature type="transmembrane region" description="Helical" evidence="3">
    <location>
        <begin position="291"/>
        <end position="312"/>
    </location>
</feature>
<dbReference type="PANTHER" id="PTHR11360">
    <property type="entry name" value="MONOCARBOXYLATE TRANSPORTER"/>
    <property type="match status" value="1"/>
</dbReference>
<feature type="transmembrane region" description="Helical" evidence="3">
    <location>
        <begin position="179"/>
        <end position="199"/>
    </location>
</feature>
<keyword evidence="3" id="KW-1133">Transmembrane helix</keyword>
<dbReference type="InterPro" id="IPR011701">
    <property type="entry name" value="MFS"/>
</dbReference>
<feature type="transmembrane region" description="Helical" evidence="3">
    <location>
        <begin position="146"/>
        <end position="167"/>
    </location>
</feature>
<feature type="transmembrane region" description="Helical" evidence="3">
    <location>
        <begin position="90"/>
        <end position="109"/>
    </location>
</feature>
<dbReference type="Pfam" id="PF07690">
    <property type="entry name" value="MFS_1"/>
    <property type="match status" value="1"/>
</dbReference>
<dbReference type="GO" id="GO:0022857">
    <property type="term" value="F:transmembrane transporter activity"/>
    <property type="evidence" value="ECO:0007669"/>
    <property type="project" value="InterPro"/>
</dbReference>
<dbReference type="PANTHER" id="PTHR11360:SF287">
    <property type="entry name" value="MFS MONOCARBOXYLATE TRANSPORTER"/>
    <property type="match status" value="1"/>
</dbReference>
<dbReference type="InterPro" id="IPR036259">
    <property type="entry name" value="MFS_trans_sf"/>
</dbReference>
<dbReference type="RefSeq" id="XP_016214773.1">
    <property type="nucleotide sequence ID" value="XM_016357369.1"/>
</dbReference>
<feature type="transmembrane region" description="Helical" evidence="3">
    <location>
        <begin position="121"/>
        <end position="140"/>
    </location>
</feature>
<dbReference type="OrthoDB" id="2213137at2759"/>
<evidence type="ECO:0000256" key="2">
    <source>
        <dbReference type="ARBA" id="ARBA00006727"/>
    </source>
</evidence>
<feature type="transmembrane region" description="Helical" evidence="3">
    <location>
        <begin position="348"/>
        <end position="370"/>
    </location>
</feature>
<dbReference type="GeneID" id="27312048"/>
<feature type="transmembrane region" description="Helical" evidence="3">
    <location>
        <begin position="429"/>
        <end position="450"/>
    </location>
</feature>
<feature type="transmembrane region" description="Helical" evidence="3">
    <location>
        <begin position="258"/>
        <end position="279"/>
    </location>
</feature>
<dbReference type="InParanoid" id="A0A0D2B0N4"/>
<organism evidence="4 5">
    <name type="scientific">Verruconis gallopava</name>
    <dbReference type="NCBI Taxonomy" id="253628"/>
    <lineage>
        <taxon>Eukaryota</taxon>
        <taxon>Fungi</taxon>
        <taxon>Dikarya</taxon>
        <taxon>Ascomycota</taxon>
        <taxon>Pezizomycotina</taxon>
        <taxon>Dothideomycetes</taxon>
        <taxon>Pleosporomycetidae</taxon>
        <taxon>Venturiales</taxon>
        <taxon>Sympoventuriaceae</taxon>
        <taxon>Verruconis</taxon>
    </lineage>
</organism>
<evidence type="ECO:0000256" key="3">
    <source>
        <dbReference type="SAM" id="Phobius"/>
    </source>
</evidence>
<dbReference type="AlphaFoldDB" id="A0A0D2B0N4"/>
<keyword evidence="3" id="KW-0812">Transmembrane</keyword>
<accession>A0A0D2B0N4</accession>
<feature type="transmembrane region" description="Helical" evidence="3">
    <location>
        <begin position="49"/>
        <end position="70"/>
    </location>
</feature>
<name>A0A0D2B0N4_9PEZI</name>
<sequence>MSRAAPMDNHEGRADDVYEMQIGAAGPPHHHLASNETLSLPPVDGGRSAWLVLVTAFLTEMFLWGFPFSFGVLQSYYKTHLPISKSPGSISAIGTTCTGIMYLAAPVMTALMQQGPFFRRYCTFFGLALVVLAVGLSSLAEEVWHLVLTQGVTYAVGCGLLYYPMLIYVDEWFIRRKSLAYGLMWAGTFTGGFLTPIVLDWGLNKYGAEKFLLVWAMALLTVIGPLLIFAKGRVPWQGTSRNWLRNCMAGHGFLRMPLFWIMQAVILIQSLGCFIPTLYLPEYASTVGFNAFQSSIMISIFNAIGAPGVLLSSLLCDHLGTSRVVVLCVAGMASAVFLFWGFSSATMLAPLLWIFAALYGFFYGAFTAVFSGTVQEIRREAPEGSADTGSLFGALMVARGVGNVASGPISEALLRNQARVFGVLAYRSYYSPLVIYTGIMVTLSCTPLVMRQGRFVQHR</sequence>
<evidence type="ECO:0008006" key="6">
    <source>
        <dbReference type="Google" id="ProtNLM"/>
    </source>
</evidence>
<proteinExistence type="inferred from homology"/>
<evidence type="ECO:0000313" key="5">
    <source>
        <dbReference type="Proteomes" id="UP000053259"/>
    </source>
</evidence>
<protein>
    <recommendedName>
        <fullName evidence="6">Major facilitator superfamily (MFS) profile domain-containing protein</fullName>
    </recommendedName>
</protein>
<dbReference type="Gene3D" id="1.20.1250.20">
    <property type="entry name" value="MFS general substrate transporter like domains"/>
    <property type="match status" value="2"/>
</dbReference>
<comment type="similarity">
    <text evidence="2">Belongs to the major facilitator superfamily. Monocarboxylate porter (TC 2.A.1.13) family.</text>
</comment>
<dbReference type="InterPro" id="IPR050327">
    <property type="entry name" value="Proton-linked_MCT"/>
</dbReference>
<reference evidence="4 5" key="1">
    <citation type="submission" date="2015-01" db="EMBL/GenBank/DDBJ databases">
        <title>The Genome Sequence of Ochroconis gallopava CBS43764.</title>
        <authorList>
            <consortium name="The Broad Institute Genomics Platform"/>
            <person name="Cuomo C."/>
            <person name="de Hoog S."/>
            <person name="Gorbushina A."/>
            <person name="Stielow B."/>
            <person name="Teixiera M."/>
            <person name="Abouelleil A."/>
            <person name="Chapman S.B."/>
            <person name="Priest M."/>
            <person name="Young S.K."/>
            <person name="Wortman J."/>
            <person name="Nusbaum C."/>
            <person name="Birren B."/>
        </authorList>
    </citation>
    <scope>NUCLEOTIDE SEQUENCE [LARGE SCALE GENOMIC DNA]</scope>
    <source>
        <strain evidence="4 5">CBS 43764</strain>
    </source>
</reference>
<dbReference type="EMBL" id="KN847539">
    <property type="protein sequence ID" value="KIW04904.1"/>
    <property type="molecule type" value="Genomic_DNA"/>
</dbReference>
<evidence type="ECO:0000256" key="1">
    <source>
        <dbReference type="ARBA" id="ARBA00004141"/>
    </source>
</evidence>
<keyword evidence="5" id="KW-1185">Reference proteome</keyword>
<dbReference type="GO" id="GO:0016020">
    <property type="term" value="C:membrane"/>
    <property type="evidence" value="ECO:0007669"/>
    <property type="project" value="UniProtKB-SubCell"/>
</dbReference>
<dbReference type="SUPFAM" id="SSF103473">
    <property type="entry name" value="MFS general substrate transporter"/>
    <property type="match status" value="1"/>
</dbReference>
<feature type="transmembrane region" description="Helical" evidence="3">
    <location>
        <begin position="324"/>
        <end position="342"/>
    </location>
</feature>
<feature type="transmembrane region" description="Helical" evidence="3">
    <location>
        <begin position="211"/>
        <end position="230"/>
    </location>
</feature>
<keyword evidence="3" id="KW-0472">Membrane</keyword>
<gene>
    <name evidence="4" type="ORF">PV09_04075</name>
</gene>
<evidence type="ECO:0000313" key="4">
    <source>
        <dbReference type="EMBL" id="KIW04904.1"/>
    </source>
</evidence>
<dbReference type="HOGENOM" id="CLU_001265_1_2_1"/>